<organism evidence="1 2">
    <name type="scientific">Vibrio jasicida</name>
    <dbReference type="NCBI Taxonomy" id="766224"/>
    <lineage>
        <taxon>Bacteria</taxon>
        <taxon>Pseudomonadati</taxon>
        <taxon>Pseudomonadota</taxon>
        <taxon>Gammaproteobacteria</taxon>
        <taxon>Vibrionales</taxon>
        <taxon>Vibrionaceae</taxon>
        <taxon>Vibrio</taxon>
    </lineage>
</organism>
<evidence type="ECO:0000313" key="1">
    <source>
        <dbReference type="EMBL" id="CAH1603984.1"/>
    </source>
</evidence>
<protein>
    <submittedName>
        <fullName evidence="1">Uncharacterized protein</fullName>
    </submittedName>
</protein>
<dbReference type="EMBL" id="CAKMUD010000149">
    <property type="protein sequence ID" value="CAH1603984.1"/>
    <property type="molecule type" value="Genomic_DNA"/>
</dbReference>
<sequence>MRQIYDDDYVEKKLQRAVNDIKALKLKLKNGDVKLPDGGNFEGLKIGGRIATSTLVIREYPTCLTSLEVAAKWGKLKKVIDERLKKIVVETHHLNIELPKLKPPLNNDEEDNLGTLLELEEEQRLSERSAMIKHDKANMFKFRTNQPFPSFFSYVPDKNFLIGCKAVLHPSFAQLFEDYHRTDSDEVKVTPNQGFIEVYDDPKMNEALMFMVNHYCKRFYHVKPFKMPDVLEKLILFGSPDMEVDDENIPESTGVEVDSIYTCPEFSKHFKTHKLNKALNVDEKSLTEYVVQHFTQLSNYNFHKKGNKQTIQYDKNYKAMLEVLRDYCRENRFELEHLLKYYSTISLDETIKTYILMFSRYYEEYHTKKIPDDLFTKKPNKSGKEDAPKNKK</sequence>
<reference evidence="1" key="1">
    <citation type="submission" date="2022-01" db="EMBL/GenBank/DDBJ databases">
        <authorList>
            <person name="Lagorce A."/>
        </authorList>
    </citation>
    <scope>NUCLEOTIDE SEQUENCE</scope>
    <source>
        <strain evidence="1">Th15_F1_A12</strain>
    </source>
</reference>
<name>A0AAU9QXY8_9VIBR</name>
<gene>
    <name evidence="1" type="ORF">THF1A12_90088</name>
</gene>
<accession>A0AAU9QXY8</accession>
<proteinExistence type="predicted"/>
<dbReference type="RefSeq" id="WP_409588148.1">
    <property type="nucleotide sequence ID" value="NZ_CAKMTZ010000002.1"/>
</dbReference>
<dbReference type="Proteomes" id="UP001295462">
    <property type="component" value="Unassembled WGS sequence"/>
</dbReference>
<dbReference type="AlphaFoldDB" id="A0AAU9QXY8"/>
<comment type="caution">
    <text evidence="1">The sequence shown here is derived from an EMBL/GenBank/DDBJ whole genome shotgun (WGS) entry which is preliminary data.</text>
</comment>
<evidence type="ECO:0000313" key="2">
    <source>
        <dbReference type="Proteomes" id="UP001295462"/>
    </source>
</evidence>